<evidence type="ECO:0000313" key="2">
    <source>
        <dbReference type="EMBL" id="CAB4618542.1"/>
    </source>
</evidence>
<dbReference type="PANTHER" id="PTHR45036">
    <property type="entry name" value="METHYLTRANSFERASE LIKE 7B"/>
    <property type="match status" value="1"/>
</dbReference>
<evidence type="ECO:0000259" key="1">
    <source>
        <dbReference type="Pfam" id="PF08241"/>
    </source>
</evidence>
<accession>A0A6J6HX42</accession>
<dbReference type="InterPro" id="IPR029063">
    <property type="entry name" value="SAM-dependent_MTases_sf"/>
</dbReference>
<dbReference type="CDD" id="cd02440">
    <property type="entry name" value="AdoMet_MTases"/>
    <property type="match status" value="1"/>
</dbReference>
<organism evidence="2">
    <name type="scientific">freshwater metagenome</name>
    <dbReference type="NCBI Taxonomy" id="449393"/>
    <lineage>
        <taxon>unclassified sequences</taxon>
        <taxon>metagenomes</taxon>
        <taxon>ecological metagenomes</taxon>
    </lineage>
</organism>
<proteinExistence type="predicted"/>
<dbReference type="Gene3D" id="3.40.50.150">
    <property type="entry name" value="Vaccinia Virus protein VP39"/>
    <property type="match status" value="1"/>
</dbReference>
<name>A0A6J6HX42_9ZZZZ</name>
<dbReference type="Pfam" id="PF08241">
    <property type="entry name" value="Methyltransf_11"/>
    <property type="match status" value="1"/>
</dbReference>
<feature type="domain" description="Methyltransferase type 11" evidence="1">
    <location>
        <begin position="38"/>
        <end position="132"/>
    </location>
</feature>
<dbReference type="PANTHER" id="PTHR45036:SF1">
    <property type="entry name" value="METHYLTRANSFERASE LIKE 7A"/>
    <property type="match status" value="1"/>
</dbReference>
<dbReference type="EMBL" id="CAEZUO010000125">
    <property type="protein sequence ID" value="CAB4618542.1"/>
    <property type="molecule type" value="Genomic_DNA"/>
</dbReference>
<dbReference type="InterPro" id="IPR052356">
    <property type="entry name" value="Thiol_S-MT"/>
</dbReference>
<protein>
    <submittedName>
        <fullName evidence="2">Unannotated protein</fullName>
    </submittedName>
</protein>
<dbReference type="SUPFAM" id="SSF53335">
    <property type="entry name" value="S-adenosyl-L-methionine-dependent methyltransferases"/>
    <property type="match status" value="1"/>
</dbReference>
<dbReference type="GO" id="GO:0008757">
    <property type="term" value="F:S-adenosylmethionine-dependent methyltransferase activity"/>
    <property type="evidence" value="ECO:0007669"/>
    <property type="project" value="InterPro"/>
</dbReference>
<dbReference type="InterPro" id="IPR013216">
    <property type="entry name" value="Methyltransf_11"/>
</dbReference>
<sequence>MGFYSTHIVPRFIDKMCGTSAMQQGRDAVAAGLSGTVLEIGFGSGLNVASYPPEIELVYAVEPALTARKIAVPRIAASPIPIQYAGLRGESVALDDNSCDGALCTFTLCTIPGVEQALAELRRVLKPGGRFHFLEHGLAPDAKTQTWQRRLDPLERRLADGCHLTRDPVELVKAAGFELEFVHSEFTKGPKPWVFMTFAQAINPS</sequence>
<reference evidence="2" key="1">
    <citation type="submission" date="2020-05" db="EMBL/GenBank/DDBJ databases">
        <authorList>
            <person name="Chiriac C."/>
            <person name="Salcher M."/>
            <person name="Ghai R."/>
            <person name="Kavagutti S V."/>
        </authorList>
    </citation>
    <scope>NUCLEOTIDE SEQUENCE</scope>
</reference>
<dbReference type="AlphaFoldDB" id="A0A6J6HX42"/>
<gene>
    <name evidence="2" type="ORF">UFOPK1827_01801</name>
</gene>